<proteinExistence type="inferred from homology"/>
<dbReference type="InterPro" id="IPR001207">
    <property type="entry name" value="Transposase_mutator"/>
</dbReference>
<keyword evidence="3 6" id="KW-0815">Transposition</keyword>
<keyword evidence="5 6" id="KW-0233">DNA recombination</keyword>
<comment type="function">
    <text evidence="1 6">Required for the transposition of the insertion element.</text>
</comment>
<accession>A0A7X1CDL3</accession>
<evidence type="ECO:0000256" key="5">
    <source>
        <dbReference type="ARBA" id="ARBA00023172"/>
    </source>
</evidence>
<dbReference type="PANTHER" id="PTHR33217:SF8">
    <property type="entry name" value="MUTATOR FAMILY TRANSPOSASE"/>
    <property type="match status" value="1"/>
</dbReference>
<evidence type="ECO:0000256" key="1">
    <source>
        <dbReference type="ARBA" id="ARBA00002190"/>
    </source>
</evidence>
<sequence>GAKAIFPTVVVQRCIVHLVRNSLRYVPSKDYKAFTASLKKLYGAPSLKACQSQLESFRQQWSKYPGAIDVWVRNFKHVEQLFDYGSAIRKIMYTTNAVESVHASFRKVTKKGAFPQENALLKVLYLRVKELHAKWAEGHIQNWSLVMNQLLLLDSLKNRVSHYISIS</sequence>
<feature type="non-terminal residue" evidence="7">
    <location>
        <position position="1"/>
    </location>
</feature>
<dbReference type="GO" id="GO:0004803">
    <property type="term" value="F:transposase activity"/>
    <property type="evidence" value="ECO:0007669"/>
    <property type="project" value="UniProtKB-UniRule"/>
</dbReference>
<evidence type="ECO:0000256" key="4">
    <source>
        <dbReference type="ARBA" id="ARBA00023125"/>
    </source>
</evidence>
<keyword evidence="6" id="KW-0814">Transposable element</keyword>
<dbReference type="RefSeq" id="WP_185418519.1">
    <property type="nucleotide sequence ID" value="NZ_JAASTX010000057.1"/>
</dbReference>
<evidence type="ECO:0000256" key="2">
    <source>
        <dbReference type="ARBA" id="ARBA00010961"/>
    </source>
</evidence>
<dbReference type="Proteomes" id="UP000533953">
    <property type="component" value="Unassembled WGS sequence"/>
</dbReference>
<dbReference type="GO" id="GO:0003677">
    <property type="term" value="F:DNA binding"/>
    <property type="evidence" value="ECO:0007669"/>
    <property type="project" value="UniProtKB-UniRule"/>
</dbReference>
<evidence type="ECO:0000256" key="3">
    <source>
        <dbReference type="ARBA" id="ARBA00022578"/>
    </source>
</evidence>
<gene>
    <name evidence="7" type="ORF">HCI99_17515</name>
</gene>
<dbReference type="AlphaFoldDB" id="A0A7X1CDL3"/>
<dbReference type="Pfam" id="PF00872">
    <property type="entry name" value="Transposase_mut"/>
    <property type="match status" value="1"/>
</dbReference>
<dbReference type="EMBL" id="JAASTX010000057">
    <property type="protein sequence ID" value="MBC1493610.1"/>
    <property type="molecule type" value="Genomic_DNA"/>
</dbReference>
<comment type="similarity">
    <text evidence="2 6">Belongs to the transposase mutator family.</text>
</comment>
<protein>
    <recommendedName>
        <fullName evidence="6">Mutator family transposase</fullName>
    </recommendedName>
</protein>
<name>A0A7X1CDL3_9LIST</name>
<evidence type="ECO:0000313" key="8">
    <source>
        <dbReference type="Proteomes" id="UP000533953"/>
    </source>
</evidence>
<organism evidence="7 8">
    <name type="scientific">Listeria booriae</name>
    <dbReference type="NCBI Taxonomy" id="1552123"/>
    <lineage>
        <taxon>Bacteria</taxon>
        <taxon>Bacillati</taxon>
        <taxon>Bacillota</taxon>
        <taxon>Bacilli</taxon>
        <taxon>Bacillales</taxon>
        <taxon>Listeriaceae</taxon>
        <taxon>Listeria</taxon>
    </lineage>
</organism>
<keyword evidence="4 6" id="KW-0238">DNA-binding</keyword>
<reference evidence="7 8" key="1">
    <citation type="submission" date="2020-03" db="EMBL/GenBank/DDBJ databases">
        <title>Soil Listeria distribution.</title>
        <authorList>
            <person name="Liao J."/>
            <person name="Wiedmann M."/>
        </authorList>
    </citation>
    <scope>NUCLEOTIDE SEQUENCE [LARGE SCALE GENOMIC DNA]</scope>
    <source>
        <strain evidence="7 8">FSL L7-1547</strain>
    </source>
</reference>
<dbReference type="PANTHER" id="PTHR33217">
    <property type="entry name" value="TRANSPOSASE FOR INSERTION SEQUENCE ELEMENT IS1081"/>
    <property type="match status" value="1"/>
</dbReference>
<evidence type="ECO:0000313" key="7">
    <source>
        <dbReference type="EMBL" id="MBC1493610.1"/>
    </source>
</evidence>
<evidence type="ECO:0000256" key="6">
    <source>
        <dbReference type="RuleBase" id="RU365089"/>
    </source>
</evidence>
<dbReference type="GO" id="GO:0006313">
    <property type="term" value="P:DNA transposition"/>
    <property type="evidence" value="ECO:0007669"/>
    <property type="project" value="UniProtKB-UniRule"/>
</dbReference>
<comment type="caution">
    <text evidence="7">The sequence shown here is derived from an EMBL/GenBank/DDBJ whole genome shotgun (WGS) entry which is preliminary data.</text>
</comment>